<dbReference type="RefSeq" id="WP_065236119.1">
    <property type="nucleotide sequence ID" value="NZ_CAAAIK010000015.1"/>
</dbReference>
<feature type="chain" id="PRO_5006917257" evidence="1">
    <location>
        <begin position="20"/>
        <end position="353"/>
    </location>
</feature>
<dbReference type="Proteomes" id="UP000054618">
    <property type="component" value="Unassembled WGS sequence"/>
</dbReference>
<feature type="signal peptide" evidence="1">
    <location>
        <begin position="1"/>
        <end position="19"/>
    </location>
</feature>
<evidence type="ECO:0000313" key="3">
    <source>
        <dbReference type="Proteomes" id="UP000054618"/>
    </source>
</evidence>
<gene>
    <name evidence="2" type="ORF">Lqui_0769</name>
</gene>
<evidence type="ECO:0000256" key="1">
    <source>
        <dbReference type="SAM" id="SignalP"/>
    </source>
</evidence>
<dbReference type="InterPro" id="IPR038765">
    <property type="entry name" value="Papain-like_cys_pep_sf"/>
</dbReference>
<reference evidence="2 3" key="1">
    <citation type="submission" date="2015-11" db="EMBL/GenBank/DDBJ databases">
        <title>Genomic analysis of 38 Legionella species identifies large and diverse effector repertoires.</title>
        <authorList>
            <person name="Burstein D."/>
            <person name="Amaro F."/>
            <person name="Zusman T."/>
            <person name="Lifshitz Z."/>
            <person name="Cohen O."/>
            <person name="Gilbert J.A."/>
            <person name="Pupko T."/>
            <person name="Shuman H.A."/>
            <person name="Segal G."/>
        </authorList>
    </citation>
    <scope>NUCLEOTIDE SEQUENCE [LARGE SCALE GENOMIC DNA]</scope>
    <source>
        <strain evidence="2 3">CDC#1442-AUS-E</strain>
    </source>
</reference>
<name>A0A0W0Y517_9GAMM</name>
<dbReference type="CDD" id="cd02619">
    <property type="entry name" value="Peptidase_C1"/>
    <property type="match status" value="1"/>
</dbReference>
<dbReference type="GO" id="GO:0006508">
    <property type="term" value="P:proteolysis"/>
    <property type="evidence" value="ECO:0007669"/>
    <property type="project" value="UniProtKB-KW"/>
</dbReference>
<dbReference type="EMBL" id="LNYS01000006">
    <property type="protein sequence ID" value="KTD51925.1"/>
    <property type="molecule type" value="Genomic_DNA"/>
</dbReference>
<comment type="caution">
    <text evidence="2">The sequence shown here is derived from an EMBL/GenBank/DDBJ whole genome shotgun (WGS) entry which is preliminary data.</text>
</comment>
<evidence type="ECO:0000313" key="2">
    <source>
        <dbReference type="EMBL" id="KTD51925.1"/>
    </source>
</evidence>
<dbReference type="Gene3D" id="3.90.70.10">
    <property type="entry name" value="Cysteine proteinases"/>
    <property type="match status" value="1"/>
</dbReference>
<keyword evidence="2" id="KW-0645">Protease</keyword>
<dbReference type="AlphaFoldDB" id="A0A0W0Y517"/>
<keyword evidence="1" id="KW-0732">Signal</keyword>
<dbReference type="PATRIC" id="fig|45073.5.peg.811"/>
<dbReference type="STRING" id="45073.Lqui_0769"/>
<keyword evidence="3" id="KW-1185">Reference proteome</keyword>
<dbReference type="Pfam" id="PF03051">
    <property type="entry name" value="Peptidase_C1_2"/>
    <property type="match status" value="1"/>
</dbReference>
<dbReference type="InterPro" id="IPR004134">
    <property type="entry name" value="Peptidase_C1B"/>
</dbReference>
<sequence>MKYASAAAVSLLLSSQLAAQNVSIVGSITKEIPASSNARSVNVAPPQEISLMKIELSEQGRDYLSQQVQNLQTHSKQFALTASAAQSAVNLGMNNTPVLNQGSHGSCVTFATTAALDAALGKGDYISQLCQLELGAYLADNGYATSGWEGTWGRFLLGQIDSFGFINKDKQKRYGCGGLTDYPTNNPNIGTAMSLESFHPLSEPLDSSKITWSPVLDVYDAFTGNMDANRTLTEVKKALNAGDRVTFGVLLLDFDKGVMGAVGTYKQKFDTWVISEDIANDIKNNPEFGGHEMVIIGYDDNAVSVDDKKVSHRGLLKLRNSWSDRIGDKGNFYMSYDYFKLLVIEAQRIKKMK</sequence>
<protein>
    <submittedName>
        <fullName evidence="2">Cysteine protease</fullName>
    </submittedName>
</protein>
<organism evidence="2 3">
    <name type="scientific">Legionella quinlivanii</name>
    <dbReference type="NCBI Taxonomy" id="45073"/>
    <lineage>
        <taxon>Bacteria</taxon>
        <taxon>Pseudomonadati</taxon>
        <taxon>Pseudomonadota</taxon>
        <taxon>Gammaproteobacteria</taxon>
        <taxon>Legionellales</taxon>
        <taxon>Legionellaceae</taxon>
        <taxon>Legionella</taxon>
    </lineage>
</organism>
<dbReference type="GO" id="GO:0070005">
    <property type="term" value="F:cysteine-type aminopeptidase activity"/>
    <property type="evidence" value="ECO:0007669"/>
    <property type="project" value="InterPro"/>
</dbReference>
<dbReference type="SUPFAM" id="SSF54001">
    <property type="entry name" value="Cysteine proteinases"/>
    <property type="match status" value="1"/>
</dbReference>
<keyword evidence="2" id="KW-0378">Hydrolase</keyword>
<accession>A0A0W0Y517</accession>
<proteinExistence type="predicted"/>